<dbReference type="RefSeq" id="WP_005907771.1">
    <property type="nucleotide sequence ID" value="NZ_AQGQ01000170.1"/>
</dbReference>
<evidence type="ECO:0000259" key="1">
    <source>
        <dbReference type="PROSITE" id="PS51186"/>
    </source>
</evidence>
<evidence type="ECO:0000313" key="2">
    <source>
        <dbReference type="EMBL" id="EOD53775.1"/>
    </source>
</evidence>
<evidence type="ECO:0000313" key="3">
    <source>
        <dbReference type="Proteomes" id="UP000013526"/>
    </source>
</evidence>
<dbReference type="InterPro" id="IPR000182">
    <property type="entry name" value="GNAT_dom"/>
</dbReference>
<protein>
    <submittedName>
        <fullName evidence="2">Acetyltransferase</fullName>
    </submittedName>
</protein>
<keyword evidence="3" id="KW-1185">Reference proteome</keyword>
<dbReference type="Pfam" id="PF00583">
    <property type="entry name" value="Acetyltransf_1"/>
    <property type="match status" value="1"/>
</dbReference>
<proteinExistence type="predicted"/>
<dbReference type="EMBL" id="AQGQ01000170">
    <property type="protein sequence ID" value="EOD53775.1"/>
    <property type="molecule type" value="Genomic_DNA"/>
</dbReference>
<dbReference type="GO" id="GO:0016747">
    <property type="term" value="F:acyltransferase activity, transferring groups other than amino-acyl groups"/>
    <property type="evidence" value="ECO:0007669"/>
    <property type="project" value="InterPro"/>
</dbReference>
<dbReference type="Gene3D" id="3.40.630.30">
    <property type="match status" value="1"/>
</dbReference>
<keyword evidence="2" id="KW-0808">Transferase</keyword>
<dbReference type="InterPro" id="IPR016181">
    <property type="entry name" value="Acyl_CoA_acyltransferase"/>
</dbReference>
<dbReference type="OrthoDB" id="9796919at2"/>
<gene>
    <name evidence="2" type="ORF">G113_17792</name>
</gene>
<dbReference type="Proteomes" id="UP000013526">
    <property type="component" value="Unassembled WGS sequence"/>
</dbReference>
<organism evidence="2 3">
    <name type="scientific">Aeromonas molluscorum 848</name>
    <dbReference type="NCBI Taxonomy" id="1268236"/>
    <lineage>
        <taxon>Bacteria</taxon>
        <taxon>Pseudomonadati</taxon>
        <taxon>Pseudomonadota</taxon>
        <taxon>Gammaproteobacteria</taxon>
        <taxon>Aeromonadales</taxon>
        <taxon>Aeromonadaceae</taxon>
        <taxon>Aeromonas</taxon>
    </lineage>
</organism>
<accession>R1GPY3</accession>
<dbReference type="PATRIC" id="fig|1268236.3.peg.3467"/>
<dbReference type="SUPFAM" id="SSF55729">
    <property type="entry name" value="Acyl-CoA N-acyltransferases (Nat)"/>
    <property type="match status" value="1"/>
</dbReference>
<feature type="domain" description="N-acetyltransferase" evidence="1">
    <location>
        <begin position="120"/>
        <end position="267"/>
    </location>
</feature>
<comment type="caution">
    <text evidence="2">The sequence shown here is derived from an EMBL/GenBank/DDBJ whole genome shotgun (WGS) entry which is preliminary data.</text>
</comment>
<name>R1GPY3_9GAMM</name>
<reference evidence="2 3" key="1">
    <citation type="journal article" date="2013" name="Genome Announc.">
        <title>Draft Genome Sequence of Aeromonas molluscorum Strain 848TT, Isolated from Bivalve Molluscs.</title>
        <authorList>
            <person name="Spataro N."/>
            <person name="Farfan M."/>
            <person name="Albarral V."/>
            <person name="Sanglas A."/>
            <person name="Loren J.G."/>
            <person name="Fuste M.C."/>
            <person name="Bosch E."/>
        </authorList>
    </citation>
    <scope>NUCLEOTIDE SEQUENCE [LARGE SCALE GENOMIC DNA]</scope>
    <source>
        <strain evidence="2 3">848</strain>
    </source>
</reference>
<sequence length="267" mass="30705">MDTHPGFATDLLFDRYQGEVSTHPQFWAVRTPAAPDYYFGNYLLLSAAPSDRDKGWLEQSFDKLIATDPRVRHRTFQWPLAEGQNSRVAGFVATGYQYMECVVLSLEREQLLIPPDSTGSHIRPFTTADWADWLALELEEREPDYPAGRYLAYLESRQRLYQAMTDDGLGNWWGLWQEDQLAASCGLFFTPTLGRFQLVRTRQAWRNRGLCKLLLARVAEQGLTRVPQLVIVADEQYHAQRVYRDLGFIPSARIASLCRWPREAATP</sequence>
<dbReference type="AlphaFoldDB" id="R1GPY3"/>
<dbReference type="PROSITE" id="PS51186">
    <property type="entry name" value="GNAT"/>
    <property type="match status" value="1"/>
</dbReference>